<keyword evidence="3" id="KW-1185">Reference proteome</keyword>
<sequence length="139" mass="15827">MVKTVLNKVTTKSPIKKRNHQNDKNVKEQDYNKTSKNTGRNKNKSKIKDLTNNPNKPLELPQPSALLQIPLTGDAQNLFWVLPYSTDNKLKINVHWPGITVNIDTDIQDSTIIIPKKPEINENPNAVFVLIQLFGVYKL</sequence>
<feature type="region of interest" description="Disordered" evidence="1">
    <location>
        <begin position="1"/>
        <end position="61"/>
    </location>
</feature>
<evidence type="ECO:0000313" key="3">
    <source>
        <dbReference type="Proteomes" id="UP000193920"/>
    </source>
</evidence>
<reference evidence="2 3" key="1">
    <citation type="submission" date="2016-08" db="EMBL/GenBank/DDBJ databases">
        <title>A Parts List for Fungal Cellulosomes Revealed by Comparative Genomics.</title>
        <authorList>
            <consortium name="DOE Joint Genome Institute"/>
            <person name="Haitjema C.H."/>
            <person name="Gilmore S.P."/>
            <person name="Henske J.K."/>
            <person name="Solomon K.V."/>
            <person name="De Groot R."/>
            <person name="Kuo A."/>
            <person name="Mondo S.J."/>
            <person name="Salamov A.A."/>
            <person name="Labutti K."/>
            <person name="Zhao Z."/>
            <person name="Chiniquy J."/>
            <person name="Barry K."/>
            <person name="Brewer H.M."/>
            <person name="Purvine S.O."/>
            <person name="Wright A.T."/>
            <person name="Boxma B."/>
            <person name="Van Alen T."/>
            <person name="Hackstein J.H."/>
            <person name="Baker S.E."/>
            <person name="Grigoriev I.V."/>
            <person name="O'Malley M.A."/>
        </authorList>
    </citation>
    <scope>NUCLEOTIDE SEQUENCE [LARGE SCALE GENOMIC DNA]</scope>
    <source>
        <strain evidence="2 3">G1</strain>
    </source>
</reference>
<evidence type="ECO:0000256" key="1">
    <source>
        <dbReference type="SAM" id="MobiDB-lite"/>
    </source>
</evidence>
<dbReference type="EMBL" id="MCOG01000097">
    <property type="protein sequence ID" value="ORY50612.1"/>
    <property type="molecule type" value="Genomic_DNA"/>
</dbReference>
<protein>
    <submittedName>
        <fullName evidence="2">Uncharacterized protein</fullName>
    </submittedName>
</protein>
<comment type="caution">
    <text evidence="2">The sequence shown here is derived from an EMBL/GenBank/DDBJ whole genome shotgun (WGS) entry which is preliminary data.</text>
</comment>
<name>A0A1Y2CUD8_9FUNG</name>
<feature type="compositionally biased region" description="Basic and acidic residues" evidence="1">
    <location>
        <begin position="20"/>
        <end position="33"/>
    </location>
</feature>
<proteinExistence type="predicted"/>
<organism evidence="2 3">
    <name type="scientific">Neocallimastix californiae</name>
    <dbReference type="NCBI Taxonomy" id="1754190"/>
    <lineage>
        <taxon>Eukaryota</taxon>
        <taxon>Fungi</taxon>
        <taxon>Fungi incertae sedis</taxon>
        <taxon>Chytridiomycota</taxon>
        <taxon>Chytridiomycota incertae sedis</taxon>
        <taxon>Neocallimastigomycetes</taxon>
        <taxon>Neocallimastigales</taxon>
        <taxon>Neocallimastigaceae</taxon>
        <taxon>Neocallimastix</taxon>
    </lineage>
</organism>
<gene>
    <name evidence="2" type="ORF">LY90DRAFT_648686</name>
</gene>
<dbReference type="OrthoDB" id="10458589at2759"/>
<dbReference type="AlphaFoldDB" id="A0A1Y2CUD8"/>
<accession>A0A1Y2CUD8</accession>
<evidence type="ECO:0000313" key="2">
    <source>
        <dbReference type="EMBL" id="ORY50612.1"/>
    </source>
</evidence>
<dbReference type="Proteomes" id="UP000193920">
    <property type="component" value="Unassembled WGS sequence"/>
</dbReference>